<comment type="subcellular location">
    <subcellularLocation>
        <location evidence="1">Mitochondrion</location>
    </subcellularLocation>
</comment>
<evidence type="ECO:0000313" key="7">
    <source>
        <dbReference type="EMBL" id="CAE0459274.1"/>
    </source>
</evidence>
<feature type="compositionally biased region" description="Acidic residues" evidence="5">
    <location>
        <begin position="295"/>
        <end position="309"/>
    </location>
</feature>
<proteinExistence type="inferred from homology"/>
<feature type="domain" description="TLDc" evidence="6">
    <location>
        <begin position="428"/>
        <end position="616"/>
    </location>
</feature>
<gene>
    <name evidence="7" type="ORF">CDEB00056_LOCUS4115</name>
</gene>
<reference evidence="7" key="1">
    <citation type="submission" date="2021-01" db="EMBL/GenBank/DDBJ databases">
        <authorList>
            <person name="Corre E."/>
            <person name="Pelletier E."/>
            <person name="Niang G."/>
            <person name="Scheremetjew M."/>
            <person name="Finn R."/>
            <person name="Kale V."/>
            <person name="Holt S."/>
            <person name="Cochrane G."/>
            <person name="Meng A."/>
            <person name="Brown T."/>
            <person name="Cohen L."/>
        </authorList>
    </citation>
    <scope>NUCLEOTIDE SEQUENCE</scope>
    <source>
        <strain evidence="7">MM31A-1</strain>
    </source>
</reference>
<evidence type="ECO:0000256" key="1">
    <source>
        <dbReference type="ARBA" id="ARBA00004173"/>
    </source>
</evidence>
<dbReference type="PANTHER" id="PTHR23354">
    <property type="entry name" value="NUCLEOLAR PROTEIN 7/ESTROGEN RECEPTOR COACTIVATOR-RELATED"/>
    <property type="match status" value="1"/>
</dbReference>
<evidence type="ECO:0000256" key="3">
    <source>
        <dbReference type="ARBA" id="ARBA00023128"/>
    </source>
</evidence>
<accession>A0A7S3PXT6</accession>
<evidence type="ECO:0000256" key="5">
    <source>
        <dbReference type="SAM" id="MobiDB-lite"/>
    </source>
</evidence>
<comment type="similarity">
    <text evidence="2">Belongs to the OXR1 family.</text>
</comment>
<dbReference type="PROSITE" id="PS51886">
    <property type="entry name" value="TLDC"/>
    <property type="match status" value="1"/>
</dbReference>
<feature type="compositionally biased region" description="Basic and acidic residues" evidence="5">
    <location>
        <begin position="277"/>
        <end position="294"/>
    </location>
</feature>
<evidence type="ECO:0000256" key="4">
    <source>
        <dbReference type="ARBA" id="ARBA00040604"/>
    </source>
</evidence>
<dbReference type="SMART" id="SM00584">
    <property type="entry name" value="TLDc"/>
    <property type="match status" value="1"/>
</dbReference>
<dbReference type="GO" id="GO:0005739">
    <property type="term" value="C:mitochondrion"/>
    <property type="evidence" value="ECO:0007669"/>
    <property type="project" value="UniProtKB-SubCell"/>
</dbReference>
<dbReference type="PANTHER" id="PTHR23354:SF62">
    <property type="entry name" value="MUSTARD, ISOFORM V"/>
    <property type="match status" value="1"/>
</dbReference>
<name>A0A7S3PXT6_9STRA</name>
<feature type="compositionally biased region" description="Low complexity" evidence="5">
    <location>
        <begin position="355"/>
        <end position="366"/>
    </location>
</feature>
<dbReference type="EMBL" id="HBIO01005752">
    <property type="protein sequence ID" value="CAE0459274.1"/>
    <property type="molecule type" value="Transcribed_RNA"/>
</dbReference>
<dbReference type="InterPro" id="IPR006571">
    <property type="entry name" value="TLDc_dom"/>
</dbReference>
<dbReference type="AlphaFoldDB" id="A0A7S3PXT6"/>
<keyword evidence="3" id="KW-0496">Mitochondrion</keyword>
<feature type="region of interest" description="Disordered" evidence="5">
    <location>
        <begin position="341"/>
        <end position="368"/>
    </location>
</feature>
<evidence type="ECO:0000256" key="2">
    <source>
        <dbReference type="ARBA" id="ARBA00009540"/>
    </source>
</evidence>
<sequence length="689" mass="76419">MGLTASKPESPYAKLKEQLETLGNRHPFGDADLLRVSRCLAYLYSSNANPTFDTQQGIEDGKDGTLGSASVSLGNSFLSDWAEYCSTLPSADFSRDVVDGKFDDLLLVDPKILAFEASIKGGQSKIDSNMDKILVERQRISYIMKIIEEHVLPPDFGEIFHRRVFSPVTSDDSNGEPNAIEIDINDKTAWIKLDKFFNGISDSSMRGSRKALTSLFRCCCRSNLSKGNGMANTNTYAPAKDLIDLAYRLSLATAIYDGYMINQGQLDLKKIHDRQREMNKKEKEAAKEADAEKGIEDDEVEEDDEEEEEMIVPIFDPESLYPKDIGNSLVQSLLDYSSTSNQPASPSYGMSGPALNQSGLSSSSGNKATNRDSNMVSLNIFLTWSESVAPCLSSCLETFIHRIFFPDKPYPPSRTEFFFPNLRGRHSAFFPSPASPYLFNFASMTPSLGGAWHRLYTSDEDGLSFNRLQNSLLGYSGPTLTVIKEVEGGGIFGAYTHTAWKESKDFYGDSNCFLFTIAPSVSVLRPRGVGNKYMYCNSESRSRGYDGQAHGIGFGGTVDKPRLFISESFDECMAATGDLTFEAGPLLPKRNADGDFGNPNPSKYFDLESLEVWGVGGDEVVAEALGDRHKQRELVAANIRKARKVDKAQFLDDFQSGLIESKAFNHRAQMRGRGDCRIDEDKKNNYVYE</sequence>
<feature type="region of interest" description="Disordered" evidence="5">
    <location>
        <begin position="277"/>
        <end position="309"/>
    </location>
</feature>
<dbReference type="Pfam" id="PF07534">
    <property type="entry name" value="TLD"/>
    <property type="match status" value="1"/>
</dbReference>
<protein>
    <recommendedName>
        <fullName evidence="4">Oxidation resistance protein 1</fullName>
    </recommendedName>
</protein>
<organism evidence="7">
    <name type="scientific">Chaetoceros debilis</name>
    <dbReference type="NCBI Taxonomy" id="122233"/>
    <lineage>
        <taxon>Eukaryota</taxon>
        <taxon>Sar</taxon>
        <taxon>Stramenopiles</taxon>
        <taxon>Ochrophyta</taxon>
        <taxon>Bacillariophyta</taxon>
        <taxon>Coscinodiscophyceae</taxon>
        <taxon>Chaetocerotophycidae</taxon>
        <taxon>Chaetocerotales</taxon>
        <taxon>Chaetocerotaceae</taxon>
        <taxon>Chaetoceros</taxon>
    </lineage>
</organism>
<evidence type="ECO:0000259" key="6">
    <source>
        <dbReference type="PROSITE" id="PS51886"/>
    </source>
</evidence>